<dbReference type="EMBL" id="CAJVPW010074530">
    <property type="protein sequence ID" value="CAG8796246.1"/>
    <property type="molecule type" value="Genomic_DNA"/>
</dbReference>
<keyword evidence="2" id="KW-1185">Reference proteome</keyword>
<reference evidence="1" key="1">
    <citation type="submission" date="2021-06" db="EMBL/GenBank/DDBJ databases">
        <authorList>
            <person name="Kallberg Y."/>
            <person name="Tangrot J."/>
            <person name="Rosling A."/>
        </authorList>
    </citation>
    <scope>NUCLEOTIDE SEQUENCE</scope>
    <source>
        <strain evidence="1">28 12/20/2015</strain>
    </source>
</reference>
<dbReference type="Proteomes" id="UP000789366">
    <property type="component" value="Unassembled WGS sequence"/>
</dbReference>
<proteinExistence type="predicted"/>
<gene>
    <name evidence="1" type="ORF">SPELUC_LOCUS17653</name>
</gene>
<feature type="non-terminal residue" evidence="1">
    <location>
        <position position="1"/>
    </location>
</feature>
<evidence type="ECO:0000313" key="1">
    <source>
        <dbReference type="EMBL" id="CAG8796246.1"/>
    </source>
</evidence>
<evidence type="ECO:0000313" key="2">
    <source>
        <dbReference type="Proteomes" id="UP000789366"/>
    </source>
</evidence>
<organism evidence="1 2">
    <name type="scientific">Cetraspora pellucida</name>
    <dbReference type="NCBI Taxonomy" id="1433469"/>
    <lineage>
        <taxon>Eukaryota</taxon>
        <taxon>Fungi</taxon>
        <taxon>Fungi incertae sedis</taxon>
        <taxon>Mucoromycota</taxon>
        <taxon>Glomeromycotina</taxon>
        <taxon>Glomeromycetes</taxon>
        <taxon>Diversisporales</taxon>
        <taxon>Gigasporaceae</taxon>
        <taxon>Cetraspora</taxon>
    </lineage>
</organism>
<comment type="caution">
    <text evidence="1">The sequence shown here is derived from an EMBL/GenBank/DDBJ whole genome shotgun (WGS) entry which is preliminary data.</text>
</comment>
<name>A0ACA9RJM1_9GLOM</name>
<protein>
    <submittedName>
        <fullName evidence="1">5840_t:CDS:1</fullName>
    </submittedName>
</protein>
<accession>A0ACA9RJM1</accession>
<sequence>SSMRLKRCRKFGSEFLEIFEQQAKKAFYAEENIILEELVFSVGSKRFRINYKEPNKEKNNLKEQAIIQAMDMNKISRESYRALASIEYSLPREWSISNMRQQLTD</sequence>